<dbReference type="Proteomes" id="UP000887013">
    <property type="component" value="Unassembled WGS sequence"/>
</dbReference>
<name>A0A8X6MB52_NEPPI</name>
<feature type="chain" id="PRO_5036463648" evidence="1">
    <location>
        <begin position="23"/>
        <end position="189"/>
    </location>
</feature>
<sequence>MNGLHLLALLAGIYLMIFVVEPVAVPNRLLSQHYFGVPWIPERRTNPLQYHPTLEVIAASKQFPTDLSDLKRKDIESSHDNRISNIYLRHNDTISPSYPFLLSNYSEKPLSLQAAHTKRKVTPTTGNKSSTYHWHRWSSNSSQRSIHKGYKGTVRWSTQHSGNDQISKSEAKMKTMGSVKPIAISEILH</sequence>
<evidence type="ECO:0000256" key="1">
    <source>
        <dbReference type="SAM" id="SignalP"/>
    </source>
</evidence>
<feature type="signal peptide" evidence="1">
    <location>
        <begin position="1"/>
        <end position="22"/>
    </location>
</feature>
<comment type="caution">
    <text evidence="2">The sequence shown here is derived from an EMBL/GenBank/DDBJ whole genome shotgun (WGS) entry which is preliminary data.</text>
</comment>
<keyword evidence="1" id="KW-0732">Signal</keyword>
<proteinExistence type="predicted"/>
<evidence type="ECO:0000313" key="3">
    <source>
        <dbReference type="Proteomes" id="UP000887013"/>
    </source>
</evidence>
<reference evidence="2" key="1">
    <citation type="submission" date="2020-08" db="EMBL/GenBank/DDBJ databases">
        <title>Multicomponent nature underlies the extraordinary mechanical properties of spider dragline silk.</title>
        <authorList>
            <person name="Kono N."/>
            <person name="Nakamura H."/>
            <person name="Mori M."/>
            <person name="Yoshida Y."/>
            <person name="Ohtoshi R."/>
            <person name="Malay A.D."/>
            <person name="Moran D.A.P."/>
            <person name="Tomita M."/>
            <person name="Numata K."/>
            <person name="Arakawa K."/>
        </authorList>
    </citation>
    <scope>NUCLEOTIDE SEQUENCE</scope>
</reference>
<evidence type="ECO:0000313" key="2">
    <source>
        <dbReference type="EMBL" id="GFS36756.1"/>
    </source>
</evidence>
<dbReference type="OrthoDB" id="6419268at2759"/>
<dbReference type="EMBL" id="BMAW01088822">
    <property type="protein sequence ID" value="GFS36756.1"/>
    <property type="molecule type" value="Genomic_DNA"/>
</dbReference>
<gene>
    <name evidence="2" type="primary">AVEN_63771_1</name>
    <name evidence="2" type="ORF">NPIL_559281</name>
</gene>
<dbReference type="AlphaFoldDB" id="A0A8X6MB52"/>
<protein>
    <submittedName>
        <fullName evidence="2">Uncharacterized protein</fullName>
    </submittedName>
</protein>
<keyword evidence="3" id="KW-1185">Reference proteome</keyword>
<accession>A0A8X6MB52</accession>
<organism evidence="2 3">
    <name type="scientific">Nephila pilipes</name>
    <name type="common">Giant wood spider</name>
    <name type="synonym">Nephila maculata</name>
    <dbReference type="NCBI Taxonomy" id="299642"/>
    <lineage>
        <taxon>Eukaryota</taxon>
        <taxon>Metazoa</taxon>
        <taxon>Ecdysozoa</taxon>
        <taxon>Arthropoda</taxon>
        <taxon>Chelicerata</taxon>
        <taxon>Arachnida</taxon>
        <taxon>Araneae</taxon>
        <taxon>Araneomorphae</taxon>
        <taxon>Entelegynae</taxon>
        <taxon>Araneoidea</taxon>
        <taxon>Nephilidae</taxon>
        <taxon>Nephila</taxon>
    </lineage>
</organism>